<dbReference type="NCBIfam" id="TIGR01549">
    <property type="entry name" value="HAD-SF-IA-v1"/>
    <property type="match status" value="1"/>
</dbReference>
<dbReference type="SFLD" id="SFLDS00003">
    <property type="entry name" value="Haloacid_Dehalogenase"/>
    <property type="match status" value="1"/>
</dbReference>
<dbReference type="InterPro" id="IPR036412">
    <property type="entry name" value="HAD-like_sf"/>
</dbReference>
<evidence type="ECO:0000256" key="1">
    <source>
        <dbReference type="ARBA" id="ARBA00000830"/>
    </source>
</evidence>
<dbReference type="InterPro" id="IPR041492">
    <property type="entry name" value="HAD_2"/>
</dbReference>
<organism evidence="5 6">
    <name type="scientific">Muricoccus pecuniae</name>
    <dbReference type="NCBI Taxonomy" id="693023"/>
    <lineage>
        <taxon>Bacteria</taxon>
        <taxon>Pseudomonadati</taxon>
        <taxon>Pseudomonadota</taxon>
        <taxon>Alphaproteobacteria</taxon>
        <taxon>Acetobacterales</taxon>
        <taxon>Roseomonadaceae</taxon>
        <taxon>Muricoccus</taxon>
    </lineage>
</organism>
<comment type="pathway">
    <text evidence="2">Organic acid metabolism; glycolate biosynthesis; glycolate from 2-phosphoglycolate: step 1/1.</text>
</comment>
<accession>A0A840YHL0</accession>
<dbReference type="SFLD" id="SFLDG01129">
    <property type="entry name" value="C1.5:_HAD__Beta-PGM__Phosphata"/>
    <property type="match status" value="1"/>
</dbReference>
<dbReference type="InterPro" id="IPR023214">
    <property type="entry name" value="HAD_sf"/>
</dbReference>
<evidence type="ECO:0000256" key="3">
    <source>
        <dbReference type="ARBA" id="ARBA00006171"/>
    </source>
</evidence>
<comment type="catalytic activity">
    <reaction evidence="1">
        <text>2-phosphoglycolate + H2O = glycolate + phosphate</text>
        <dbReference type="Rhea" id="RHEA:14369"/>
        <dbReference type="ChEBI" id="CHEBI:15377"/>
        <dbReference type="ChEBI" id="CHEBI:29805"/>
        <dbReference type="ChEBI" id="CHEBI:43474"/>
        <dbReference type="ChEBI" id="CHEBI:58033"/>
        <dbReference type="EC" id="3.1.3.18"/>
    </reaction>
</comment>
<evidence type="ECO:0000313" key="6">
    <source>
        <dbReference type="Proteomes" id="UP000580654"/>
    </source>
</evidence>
<dbReference type="Pfam" id="PF13419">
    <property type="entry name" value="HAD_2"/>
    <property type="match status" value="1"/>
</dbReference>
<proteinExistence type="inferred from homology"/>
<evidence type="ECO:0000256" key="2">
    <source>
        <dbReference type="ARBA" id="ARBA00004818"/>
    </source>
</evidence>
<dbReference type="GO" id="GO:0005829">
    <property type="term" value="C:cytosol"/>
    <property type="evidence" value="ECO:0007669"/>
    <property type="project" value="TreeGrafter"/>
</dbReference>
<reference evidence="5 6" key="1">
    <citation type="submission" date="2020-08" db="EMBL/GenBank/DDBJ databases">
        <title>Genomic Encyclopedia of Type Strains, Phase IV (KMG-IV): sequencing the most valuable type-strain genomes for metagenomic binning, comparative biology and taxonomic classification.</title>
        <authorList>
            <person name="Goeker M."/>
        </authorList>
    </citation>
    <scope>NUCLEOTIDE SEQUENCE [LARGE SCALE GENOMIC DNA]</scope>
    <source>
        <strain evidence="5 6">DSM 25622</strain>
    </source>
</reference>
<dbReference type="Proteomes" id="UP000580654">
    <property type="component" value="Unassembled WGS sequence"/>
</dbReference>
<dbReference type="Gene3D" id="1.10.150.730">
    <property type="match status" value="1"/>
</dbReference>
<dbReference type="Gene3D" id="3.40.50.1000">
    <property type="entry name" value="HAD superfamily/HAD-like"/>
    <property type="match status" value="1"/>
</dbReference>
<dbReference type="EMBL" id="JACIJD010000024">
    <property type="protein sequence ID" value="MBB5695881.1"/>
    <property type="molecule type" value="Genomic_DNA"/>
</dbReference>
<dbReference type="InterPro" id="IPR006439">
    <property type="entry name" value="HAD-SF_hydro_IA"/>
</dbReference>
<keyword evidence="5" id="KW-0378">Hydrolase</keyword>
<evidence type="ECO:0000313" key="5">
    <source>
        <dbReference type="EMBL" id="MBB5695881.1"/>
    </source>
</evidence>
<dbReference type="GO" id="GO:0006281">
    <property type="term" value="P:DNA repair"/>
    <property type="evidence" value="ECO:0007669"/>
    <property type="project" value="TreeGrafter"/>
</dbReference>
<dbReference type="PANTHER" id="PTHR43434:SF1">
    <property type="entry name" value="PHOSPHOGLYCOLATE PHOSPHATASE"/>
    <property type="match status" value="1"/>
</dbReference>
<dbReference type="InterPro" id="IPR050155">
    <property type="entry name" value="HAD-like_hydrolase_sf"/>
</dbReference>
<comment type="caution">
    <text evidence="5">The sequence shown here is derived from an EMBL/GenBank/DDBJ whole genome shotgun (WGS) entry which is preliminary data.</text>
</comment>
<evidence type="ECO:0000256" key="4">
    <source>
        <dbReference type="ARBA" id="ARBA00013078"/>
    </source>
</evidence>
<keyword evidence="6" id="KW-1185">Reference proteome</keyword>
<gene>
    <name evidence="5" type="ORF">FHS87_003949</name>
</gene>
<dbReference type="EC" id="3.1.3.18" evidence="4"/>
<sequence length="224" mass="23785">MNPSPSRPLAIVWDWDNTLVDGWPAIRAGLNAALRDAGMAEWSLEEVRARVRHSLRDSFPQLFGHRWEHARDIFYAAVRATHLDVLRPMPGAEALLRRAALVAPLAVLSNKSGPLLRAEAAHLGWAPLFSALVGAGDAAADKPDPIPMRLACAACGVPAGASVWYVGDNALDMEAARRAGCIPVLLGDAAHDGGPEASAPALHFITAERMTVALYALDKATPPG</sequence>
<dbReference type="RefSeq" id="WP_184521064.1">
    <property type="nucleotide sequence ID" value="NZ_JACIJD010000024.1"/>
</dbReference>
<dbReference type="AlphaFoldDB" id="A0A840YHL0"/>
<dbReference type="GO" id="GO:0008967">
    <property type="term" value="F:phosphoglycolate phosphatase activity"/>
    <property type="evidence" value="ECO:0007669"/>
    <property type="project" value="UniProtKB-EC"/>
</dbReference>
<dbReference type="PANTHER" id="PTHR43434">
    <property type="entry name" value="PHOSPHOGLYCOLATE PHOSPHATASE"/>
    <property type="match status" value="1"/>
</dbReference>
<comment type="similarity">
    <text evidence="3">Belongs to the HAD-like hydrolase superfamily. CbbY/CbbZ/Gph/YieH family.</text>
</comment>
<dbReference type="SUPFAM" id="SSF56784">
    <property type="entry name" value="HAD-like"/>
    <property type="match status" value="1"/>
</dbReference>
<name>A0A840YHL0_9PROT</name>
<protein>
    <recommendedName>
        <fullName evidence="4">phosphoglycolate phosphatase</fullName>
        <ecNumber evidence="4">3.1.3.18</ecNumber>
    </recommendedName>
</protein>